<dbReference type="Pfam" id="PF25826">
    <property type="entry name" value="DUF7952"/>
    <property type="match status" value="1"/>
</dbReference>
<dbReference type="PANTHER" id="PTHR13859">
    <property type="entry name" value="ATROPHIN-RELATED"/>
    <property type="match status" value="1"/>
</dbReference>
<dbReference type="PROSITE" id="PS51293">
    <property type="entry name" value="SANT"/>
    <property type="match status" value="1"/>
</dbReference>
<keyword evidence="8" id="KW-1185">Reference proteome</keyword>
<keyword evidence="4" id="KW-0539">Nucleus</keyword>
<evidence type="ECO:0000256" key="1">
    <source>
        <dbReference type="ARBA" id="ARBA00004123"/>
    </source>
</evidence>
<evidence type="ECO:0000313" key="7">
    <source>
        <dbReference type="EMBL" id="KAK2639668.1"/>
    </source>
</evidence>
<feature type="domain" description="SANT" evidence="6">
    <location>
        <begin position="180"/>
        <end position="231"/>
    </location>
</feature>
<evidence type="ECO:0000259" key="6">
    <source>
        <dbReference type="PROSITE" id="PS51293"/>
    </source>
</evidence>
<accession>A0AAD9TPY8</accession>
<keyword evidence="3" id="KW-0804">Transcription</keyword>
<evidence type="ECO:0000256" key="3">
    <source>
        <dbReference type="ARBA" id="ARBA00023163"/>
    </source>
</evidence>
<dbReference type="InterPro" id="IPR056067">
    <property type="entry name" value="DUF7650"/>
</dbReference>
<evidence type="ECO:0000313" key="8">
    <source>
        <dbReference type="Proteomes" id="UP001280121"/>
    </source>
</evidence>
<feature type="region of interest" description="Disordered" evidence="5">
    <location>
        <begin position="666"/>
        <end position="714"/>
    </location>
</feature>
<dbReference type="GO" id="GO:0005634">
    <property type="term" value="C:nucleus"/>
    <property type="evidence" value="ECO:0007669"/>
    <property type="project" value="UniProtKB-SubCell"/>
</dbReference>
<dbReference type="EMBL" id="JANJYI010000008">
    <property type="protein sequence ID" value="KAK2639668.1"/>
    <property type="molecule type" value="Genomic_DNA"/>
</dbReference>
<feature type="compositionally biased region" description="Basic and acidic residues" evidence="5">
    <location>
        <begin position="672"/>
        <end position="695"/>
    </location>
</feature>
<keyword evidence="2" id="KW-0805">Transcription regulation</keyword>
<evidence type="ECO:0000256" key="2">
    <source>
        <dbReference type="ARBA" id="ARBA00023015"/>
    </source>
</evidence>
<protein>
    <recommendedName>
        <fullName evidence="6">SANT domain-containing protein</fullName>
    </recommendedName>
</protein>
<proteinExistence type="predicted"/>
<dbReference type="GO" id="GO:0003714">
    <property type="term" value="F:transcription corepressor activity"/>
    <property type="evidence" value="ECO:0007669"/>
    <property type="project" value="TreeGrafter"/>
</dbReference>
<dbReference type="Proteomes" id="UP001280121">
    <property type="component" value="Unassembled WGS sequence"/>
</dbReference>
<dbReference type="InterPro" id="IPR017884">
    <property type="entry name" value="SANT_dom"/>
</dbReference>
<dbReference type="InterPro" id="IPR057712">
    <property type="entry name" value="DUF7952"/>
</dbReference>
<evidence type="ECO:0000256" key="4">
    <source>
        <dbReference type="ARBA" id="ARBA00023242"/>
    </source>
</evidence>
<dbReference type="AlphaFoldDB" id="A0AAD9TPY8"/>
<dbReference type="InterPro" id="IPR009057">
    <property type="entry name" value="Homeodomain-like_sf"/>
</dbReference>
<organism evidence="7 8">
    <name type="scientific">Dipteronia dyeriana</name>
    <dbReference type="NCBI Taxonomy" id="168575"/>
    <lineage>
        <taxon>Eukaryota</taxon>
        <taxon>Viridiplantae</taxon>
        <taxon>Streptophyta</taxon>
        <taxon>Embryophyta</taxon>
        <taxon>Tracheophyta</taxon>
        <taxon>Spermatophyta</taxon>
        <taxon>Magnoliopsida</taxon>
        <taxon>eudicotyledons</taxon>
        <taxon>Gunneridae</taxon>
        <taxon>Pentapetalae</taxon>
        <taxon>rosids</taxon>
        <taxon>malvids</taxon>
        <taxon>Sapindales</taxon>
        <taxon>Sapindaceae</taxon>
        <taxon>Hippocastanoideae</taxon>
        <taxon>Acereae</taxon>
        <taxon>Dipteronia</taxon>
    </lineage>
</organism>
<comment type="subcellular location">
    <subcellularLocation>
        <location evidence="1">Nucleus</location>
    </subcellularLocation>
</comment>
<comment type="caution">
    <text evidence="7">The sequence shown here is derived from an EMBL/GenBank/DDBJ whole genome shotgun (WGS) entry which is preliminary data.</text>
</comment>
<dbReference type="Gene3D" id="1.10.10.60">
    <property type="entry name" value="Homeodomain-like"/>
    <property type="match status" value="1"/>
</dbReference>
<name>A0AAD9TPY8_9ROSI</name>
<reference evidence="7" key="1">
    <citation type="journal article" date="2023" name="Plant J.">
        <title>Genome sequences and population genomics provide insights into the demographic history, inbreeding, and mutation load of two 'living fossil' tree species of Dipteronia.</title>
        <authorList>
            <person name="Feng Y."/>
            <person name="Comes H.P."/>
            <person name="Chen J."/>
            <person name="Zhu S."/>
            <person name="Lu R."/>
            <person name="Zhang X."/>
            <person name="Li P."/>
            <person name="Qiu J."/>
            <person name="Olsen K.M."/>
            <person name="Qiu Y."/>
        </authorList>
    </citation>
    <scope>NUCLEOTIDE SEQUENCE</scope>
    <source>
        <strain evidence="7">KIB01</strain>
    </source>
</reference>
<feature type="compositionally biased region" description="Basic residues" evidence="5">
    <location>
        <begin position="696"/>
        <end position="705"/>
    </location>
</feature>
<gene>
    <name evidence="7" type="ORF">Ddye_027463</name>
</gene>
<evidence type="ECO:0000256" key="5">
    <source>
        <dbReference type="SAM" id="MobiDB-lite"/>
    </source>
</evidence>
<dbReference type="SUPFAM" id="SSF46689">
    <property type="entry name" value="Homeodomain-like"/>
    <property type="match status" value="1"/>
</dbReference>
<dbReference type="Pfam" id="PF24662">
    <property type="entry name" value="DUF7650"/>
    <property type="match status" value="1"/>
</dbReference>
<dbReference type="PANTHER" id="PTHR13859:SF31">
    <property type="entry name" value="ELM2 DOMAIN-CONTAINING PROTEIN"/>
    <property type="match status" value="1"/>
</dbReference>
<sequence>MESDPLNCDENTTEVTPLEQKLCPDSPDISDLFGDHERMNPRIGDEFQVGIPPMITGSDYIQLLMNPTDSNVILNDSHSFLIGLPIPVMRLDDEMVNIEDQGWGILGISDDSVNTDKSVKCRKRKKRQISIGKKGSNINASEMDAEFNSRKPSIIKLKTAGKTNVEQRLKSTSYSLVPGSLGEPWSDTEKEIFLLGLYIFGKSFFQIKGFLGNKKMGDILSFYYGKFYRSKEYRRWLDCRKPRSRKCVYGRKIFTGWRQQELLTRLLPHVPVDSQSTLLEVSKSYAEGRTSLENYVFCLKTAVGIRALVESVGIGKGKEDLTSLTMVPVKINQVFPSCPTVPTGKACSALTSSDIIKFLTGGFRLSKARCNDIFWEAVWPRLLARGWHSEQPKNQGYVSSKDYLVFLMPGVKKFSRRKLVKGDHYFDSVSDILNKVVSEPKLLELEAEAGVNGCNDQWVQEELSSDQDDPSNHRTHYLKPRVSKCKSEQMKFVVVDSSLLYGGKSSKVIEMRCLPDEFKVVSKLNGLSRKNEGHLFEKFMDDYELNAADMTLNGEKNISNAQHKKDIFDTVGPKSMKFMVVDTSSVHGGKVSKVRALRYSPVESKFTSDRKCFSREDKANSINDSPDEHKPDAVETLLNAKADASDSQLGGDKLVDISNHSRVAFDGTSSNEKVHNSDTANRIESHQNQKTFKSDRIRKHHPSRRSKYDNSDNLAPFTKRRRLTACVKTETRRVENFLVGLRSKEEGTCCASTSLVADKNDVSSKCPSVDKMSLMSPSVEASPKEESNKSIFSESCLGTEMFHRKDGKCQISPSIDLNISQNLLDSENGELVMMKVENSQGMNSNDLCVHTNKRTPKTLETSADIGDAHLDMNPRRQSTRNRPLTTKALEALECGFLKNKREKKGKEVHTQQIPFSTPSRRARSRLKVSSKCGSAEKGIVELKIENKGVQDSRSGLTLHFPFLSRKWGPELLKVALLEQPPCL</sequence>